<evidence type="ECO:0000313" key="6">
    <source>
        <dbReference type="Proteomes" id="UP000821853"/>
    </source>
</evidence>
<dbReference type="InterPro" id="IPR004269">
    <property type="entry name" value="Folate_rcpt"/>
</dbReference>
<comment type="caution">
    <text evidence="5">The sequence shown here is derived from an EMBL/GenBank/DDBJ whole genome shotgun (WGS) entry which is preliminary data.</text>
</comment>
<reference evidence="5 6" key="1">
    <citation type="journal article" date="2020" name="Cell">
        <title>Large-Scale Comparative Analyses of Tick Genomes Elucidate Their Genetic Diversity and Vector Capacities.</title>
        <authorList>
            <consortium name="Tick Genome and Microbiome Consortium (TIGMIC)"/>
            <person name="Jia N."/>
            <person name="Wang J."/>
            <person name="Shi W."/>
            <person name="Du L."/>
            <person name="Sun Y."/>
            <person name="Zhan W."/>
            <person name="Jiang J.F."/>
            <person name="Wang Q."/>
            <person name="Zhang B."/>
            <person name="Ji P."/>
            <person name="Bell-Sakyi L."/>
            <person name="Cui X.M."/>
            <person name="Yuan T.T."/>
            <person name="Jiang B.G."/>
            <person name="Yang W.F."/>
            <person name="Lam T.T."/>
            <person name="Chang Q.C."/>
            <person name="Ding S.J."/>
            <person name="Wang X.J."/>
            <person name="Zhu J.G."/>
            <person name="Ruan X.D."/>
            <person name="Zhao L."/>
            <person name="Wei J.T."/>
            <person name="Ye R.Z."/>
            <person name="Que T.C."/>
            <person name="Du C.H."/>
            <person name="Zhou Y.H."/>
            <person name="Cheng J.X."/>
            <person name="Dai P.F."/>
            <person name="Guo W.B."/>
            <person name="Han X.H."/>
            <person name="Huang E.J."/>
            <person name="Li L.F."/>
            <person name="Wei W."/>
            <person name="Gao Y.C."/>
            <person name="Liu J.Z."/>
            <person name="Shao H.Z."/>
            <person name="Wang X."/>
            <person name="Wang C.C."/>
            <person name="Yang T.C."/>
            <person name="Huo Q.B."/>
            <person name="Li W."/>
            <person name="Chen H.Y."/>
            <person name="Chen S.E."/>
            <person name="Zhou L.G."/>
            <person name="Ni X.B."/>
            <person name="Tian J.H."/>
            <person name="Sheng Y."/>
            <person name="Liu T."/>
            <person name="Pan Y.S."/>
            <person name="Xia L.Y."/>
            <person name="Li J."/>
            <person name="Zhao F."/>
            <person name="Cao W.C."/>
        </authorList>
    </citation>
    <scope>NUCLEOTIDE SEQUENCE [LARGE SCALE GENOMIC DNA]</scope>
    <source>
        <strain evidence="5">HaeL-2018</strain>
    </source>
</reference>
<dbReference type="EMBL" id="JABSTR010000005">
    <property type="protein sequence ID" value="KAH9371045.1"/>
    <property type="molecule type" value="Genomic_DNA"/>
</dbReference>
<dbReference type="PANTHER" id="PTHR10517:SF14">
    <property type="entry name" value="FOLATE RECEPTOR 1-RELATED"/>
    <property type="match status" value="1"/>
</dbReference>
<keyword evidence="3" id="KW-1015">Disulfide bond</keyword>
<evidence type="ECO:0000313" key="5">
    <source>
        <dbReference type="EMBL" id="KAH9371045.1"/>
    </source>
</evidence>
<dbReference type="Proteomes" id="UP000821853">
    <property type="component" value="Chromosome 3"/>
</dbReference>
<evidence type="ECO:0000256" key="3">
    <source>
        <dbReference type="ARBA" id="ARBA00023157"/>
    </source>
</evidence>
<accession>A0A9J6G6Z3</accession>
<proteinExistence type="inferred from homology"/>
<evidence type="ECO:0000256" key="2">
    <source>
        <dbReference type="ARBA" id="ARBA00022729"/>
    </source>
</evidence>
<dbReference type="VEuPathDB" id="VectorBase:HLOH_043294"/>
<feature type="domain" description="Folate receptor-like" evidence="4">
    <location>
        <begin position="58"/>
        <end position="126"/>
    </location>
</feature>
<organism evidence="5 6">
    <name type="scientific">Haemaphysalis longicornis</name>
    <name type="common">Bush tick</name>
    <dbReference type="NCBI Taxonomy" id="44386"/>
    <lineage>
        <taxon>Eukaryota</taxon>
        <taxon>Metazoa</taxon>
        <taxon>Ecdysozoa</taxon>
        <taxon>Arthropoda</taxon>
        <taxon>Chelicerata</taxon>
        <taxon>Arachnida</taxon>
        <taxon>Acari</taxon>
        <taxon>Parasitiformes</taxon>
        <taxon>Ixodida</taxon>
        <taxon>Ixodoidea</taxon>
        <taxon>Ixodidae</taxon>
        <taxon>Haemaphysalinae</taxon>
        <taxon>Haemaphysalis</taxon>
    </lineage>
</organism>
<keyword evidence="6" id="KW-1185">Reference proteome</keyword>
<name>A0A9J6G6Z3_HAELO</name>
<gene>
    <name evidence="5" type="ORF">HPB48_019772</name>
</gene>
<comment type="similarity">
    <text evidence="1">Belongs to the folate receptor family.</text>
</comment>
<sequence length="188" mass="20882">MGAAQMGAPVFPGWGWIEKGGGAARGRHDCFSKACSISEDRAFYSVCSCYAQALTLTVSECTPWKDRACCTEQTTHDVHHKDMYSMSLDFCEDQVGRGMSDRCREYFHKDLCFYECEPNIGPWVVQGKWFAAYLEHDIRSADKAGLRVSYGWHQWRRSARSPVAPAVCAPCWGTGGLISHSPAAAVLL</sequence>
<dbReference type="PANTHER" id="PTHR10517">
    <property type="entry name" value="FOLATE RECEPTOR"/>
    <property type="match status" value="1"/>
</dbReference>
<dbReference type="AlphaFoldDB" id="A0A9J6G6Z3"/>
<dbReference type="Pfam" id="PF03024">
    <property type="entry name" value="Folate_rec"/>
    <property type="match status" value="1"/>
</dbReference>
<dbReference type="GO" id="GO:0009897">
    <property type="term" value="C:external side of plasma membrane"/>
    <property type="evidence" value="ECO:0007669"/>
    <property type="project" value="TreeGrafter"/>
</dbReference>
<evidence type="ECO:0000256" key="1">
    <source>
        <dbReference type="ARBA" id="ARBA00007932"/>
    </source>
</evidence>
<evidence type="ECO:0000259" key="4">
    <source>
        <dbReference type="Pfam" id="PF03024"/>
    </source>
</evidence>
<keyword evidence="2" id="KW-0732">Signal</keyword>
<dbReference type="OrthoDB" id="567542at2759"/>
<protein>
    <recommendedName>
        <fullName evidence="4">Folate receptor-like domain-containing protein</fullName>
    </recommendedName>
</protein>
<dbReference type="GO" id="GO:0038023">
    <property type="term" value="F:signaling receptor activity"/>
    <property type="evidence" value="ECO:0007669"/>
    <property type="project" value="TreeGrafter"/>
</dbReference>
<dbReference type="InterPro" id="IPR018143">
    <property type="entry name" value="Folate_rcpt-like"/>
</dbReference>